<gene>
    <name evidence="5" type="ORF">SAMN04487884_102138</name>
</gene>
<dbReference type="Pfam" id="PF18991">
    <property type="entry name" value="DUF5724"/>
    <property type="match status" value="1"/>
</dbReference>
<evidence type="ECO:0000259" key="3">
    <source>
        <dbReference type="Pfam" id="PF18991"/>
    </source>
</evidence>
<evidence type="ECO:0000259" key="2">
    <source>
        <dbReference type="Pfam" id="PF13569"/>
    </source>
</evidence>
<name>A0A1H9LNY2_BUTFI</name>
<evidence type="ECO:0000259" key="4">
    <source>
        <dbReference type="Pfam" id="PF24879"/>
    </source>
</evidence>
<sequence>MDERKVLQEIRDKIDKEENRLLSTYNEQVREFLSSARSYHITSIDSLDHAACIREYLKSTGNKPSQYFKEHQDLYKGWISDKLLDSFYYAVDNVIYWQHIDSAYRRTLRNGAYEDNVGKIASIISAFHRDSVFNKDAMSLVRGDFSQEEELYFSSTYGLSKVHGYLIAAELDRGNSEIEDYLEDQILGDGGSVSYQMIRGIMMSKSTRLYEALGKLLVAARLQEGTRQAICENMDCGREEAFIYFYKILIDNDMFRFSSVMRAGATWTGILNTEGSKLERISKKMFELCYGYLTDTTMREEAFGSEDAMEIFLALWAMGCHDGRDSANKARDIFENGTPHQRMVAMYYLLEVHVNRTFVADAVKLHADETPLMSLAVPVLEIGAFHCINNVVGNRYNRYFYAEKGMADKAEKGKLAKASFVKDEEDCRALYSCLLDIYKNIKSKKAEFSPIVFPWISATLTKSDIVIIMAYLAAYTSDEEYIEWVLGHLADMEGSYKADVLELLADNPFTKARRSAVLSMITSADDTTRDVAFHILNTMELSEDEYMILEDALRLKRADMRNEILSILYKRKEQDLMDIIGRLTSAKVEEKRLGGLSLIMMLKKDEDRTSEYETAVKNLRSIIDKDNASDDEKADETDALNSKEDNKAKDSKEKSSKKKSASSKTVKACERTEHEKTIIADILGKSQEDSEAKDELLYDPDASYDPIIDHEFISKCRESFIKVFPDSILANNNDPAGDASLLGKVLKNGKKLVSGDNLASGKNLVSKVLGKERSSGEKEKLIELARSLDDLIDKNKDREYVDHMGQTKLLRDANYLYKRDVDDNLRIIFEDLWEDFYTKSIGSDYPLTLKLLMFVEALDDTPGYEDFFAKAMSDLWGKVFFEKITLKYPALVSGILEHLEKHHRDKKLYFEIGVSAYAFILTEYKGALTYHYTYISQWSEKEEKAHKTILSHSSLIRFGRIYSDYEDYFDKLFPIKYALAQKAELDGEKVDYYKSEYAFKGVSSQDCLKACQLGIISKDFLDKMLWNKDSIQKNSVRIISDYAKNIREKGKAVSKRRYYYGGNDPEYQLFYKDKDKYADRNEALADLVNSCYDKIADVIAESELKRGDLAGEHSDLSESLTRLYGTEYFVRILVALGKQKIDRATYYSYYNRTAPSRVESLSHLLSICIPKDGEDAGTLKAELKGKKIKDTRLVEAALFVPEWIDIVGDYLGWEGFTSCCYYFMAHMNERFDDKRKAMIAKYTPLSIEDLNRGAFDVEWFKDVYNLIGADRFKIIYDAAKYISDGAKHTRARKYADAALGILDTGSVMKEIEAKRNKDYLMCLGAIPSKNASDIKDRYLFIRKFEKESKKFGAQRRASEKICSEMAIKNMATAVGYQDEMRFVLRMESKISEGLLSFFEPKQVDDIEVKLELDANGKLVTVVNKGGKKLKAIPAKLKKDDYILELAEAKKTLQTQGSRSKTMFEEAMEEETVFSIGELRDLSKSPVIGPVIRALVLKAGDEYGFLDELEHLEDDTEVLIAHPWHLYKSGVWRDYQKKIFDMELRQPFKQVFRELYIKTKDEMEEKLCNRFAGNQIQPKRTLALLKTRRWIADMEDGLQKVYYKKNIISSIYALADWFSPSDIEEPTLEWVVFYDRKNFKQLKISDVPDILFSETMRDVDLVVSVAHAGGVDPEFSHSTIEMRRAIAEFTLPLFKLSNVTFTESHALIKGTRASYSLHLGSGVIHQEGGPMINILPVHSQRRGKIFLPFVDDDPKTAEIISKLLFLAEDQKIKDPFILQQIK</sequence>
<organism evidence="5 6">
    <name type="scientific">Butyrivibrio fibrisolvens</name>
    <dbReference type="NCBI Taxonomy" id="831"/>
    <lineage>
        <taxon>Bacteria</taxon>
        <taxon>Bacillati</taxon>
        <taxon>Bacillota</taxon>
        <taxon>Clostridia</taxon>
        <taxon>Lachnospirales</taxon>
        <taxon>Lachnospiraceae</taxon>
        <taxon>Butyrivibrio</taxon>
    </lineage>
</organism>
<feature type="region of interest" description="Disordered" evidence="1">
    <location>
        <begin position="628"/>
        <end position="670"/>
    </location>
</feature>
<dbReference type="InterPro" id="IPR043782">
    <property type="entry name" value="DUF5724"/>
</dbReference>
<reference evidence="5 6" key="1">
    <citation type="submission" date="2016-10" db="EMBL/GenBank/DDBJ databases">
        <authorList>
            <person name="de Groot N.N."/>
        </authorList>
    </citation>
    <scope>NUCLEOTIDE SEQUENCE [LARGE SCALE GENOMIC DNA]</scope>
    <source>
        <strain evidence="5 6">AR40</strain>
    </source>
</reference>
<evidence type="ECO:0000313" key="6">
    <source>
        <dbReference type="Proteomes" id="UP000182584"/>
    </source>
</evidence>
<feature type="domain" description="DUF7737" evidence="4">
    <location>
        <begin position="1679"/>
        <end position="1780"/>
    </location>
</feature>
<dbReference type="Pfam" id="PF24879">
    <property type="entry name" value="DUF7737"/>
    <property type="match status" value="1"/>
</dbReference>
<evidence type="ECO:0000313" key="5">
    <source>
        <dbReference type="EMBL" id="SER13222.1"/>
    </source>
</evidence>
<feature type="domain" description="DUF4132" evidence="2">
    <location>
        <begin position="1426"/>
        <end position="1589"/>
    </location>
</feature>
<feature type="domain" description="DUF5724" evidence="3">
    <location>
        <begin position="49"/>
        <end position="1386"/>
    </location>
</feature>
<accession>A0A1H9LNY2</accession>
<dbReference type="OrthoDB" id="9763697at2"/>
<dbReference type="EMBL" id="FOGJ01000002">
    <property type="protein sequence ID" value="SER13222.1"/>
    <property type="molecule type" value="Genomic_DNA"/>
</dbReference>
<dbReference type="InterPro" id="IPR056639">
    <property type="entry name" value="DUF7737"/>
</dbReference>
<dbReference type="InterPro" id="IPR025406">
    <property type="entry name" value="DUF4132"/>
</dbReference>
<evidence type="ECO:0000256" key="1">
    <source>
        <dbReference type="SAM" id="MobiDB-lite"/>
    </source>
</evidence>
<proteinExistence type="predicted"/>
<evidence type="ECO:0008006" key="7">
    <source>
        <dbReference type="Google" id="ProtNLM"/>
    </source>
</evidence>
<feature type="compositionally biased region" description="Basic and acidic residues" evidence="1">
    <location>
        <begin position="641"/>
        <end position="654"/>
    </location>
</feature>
<protein>
    <recommendedName>
        <fullName evidence="7">DUF4132 domain-containing protein</fullName>
    </recommendedName>
</protein>
<dbReference type="Pfam" id="PF13569">
    <property type="entry name" value="DUF4132"/>
    <property type="match status" value="1"/>
</dbReference>
<dbReference type="RefSeq" id="WP_074754033.1">
    <property type="nucleotide sequence ID" value="NZ_FOGJ01000002.1"/>
</dbReference>
<dbReference type="Proteomes" id="UP000182584">
    <property type="component" value="Unassembled WGS sequence"/>
</dbReference>